<reference evidence="5" key="1">
    <citation type="submission" date="2020-06" db="EMBL/GenBank/DDBJ databases">
        <title>A chromosome-scale genome assembly of Talaromyces rugulosus W13939.</title>
        <authorList>
            <person name="Wang B."/>
            <person name="Guo L."/>
            <person name="Ye K."/>
            <person name="Wang L."/>
        </authorList>
    </citation>
    <scope>NUCLEOTIDE SEQUENCE [LARGE SCALE GENOMIC DNA]</scope>
    <source>
        <strain evidence="5">W13939</strain>
    </source>
</reference>
<protein>
    <recommendedName>
        <fullName evidence="3">Phthiocerol/phthiodiolone dimycocerosyl transferase C-terminal domain-containing protein</fullName>
    </recommendedName>
</protein>
<evidence type="ECO:0000313" key="4">
    <source>
        <dbReference type="EMBL" id="QKX52998.1"/>
    </source>
</evidence>
<dbReference type="EMBL" id="CP055898">
    <property type="protein sequence ID" value="QKX52998.1"/>
    <property type="molecule type" value="Genomic_DNA"/>
</dbReference>
<proteinExistence type="predicted"/>
<dbReference type="AlphaFoldDB" id="A0A7H8QG91"/>
<dbReference type="PANTHER" id="PTHR42034:SF1">
    <property type="entry name" value="CONDENSATION DOMAIN-CONTAINING PROTEIN"/>
    <property type="match status" value="1"/>
</dbReference>
<dbReference type="GeneID" id="55987586"/>
<dbReference type="InterPro" id="IPR031641">
    <property type="entry name" value="PapA_C"/>
</dbReference>
<keyword evidence="1" id="KW-0808">Transferase</keyword>
<accession>A0A7H8QG91</accession>
<organism evidence="4 5">
    <name type="scientific">Talaromyces rugulosus</name>
    <name type="common">Penicillium rugulosum</name>
    <dbReference type="NCBI Taxonomy" id="121627"/>
    <lineage>
        <taxon>Eukaryota</taxon>
        <taxon>Fungi</taxon>
        <taxon>Dikarya</taxon>
        <taxon>Ascomycota</taxon>
        <taxon>Pezizomycotina</taxon>
        <taxon>Eurotiomycetes</taxon>
        <taxon>Eurotiomycetidae</taxon>
        <taxon>Eurotiales</taxon>
        <taxon>Trichocomaceae</taxon>
        <taxon>Talaromyces</taxon>
        <taxon>Talaromyces sect. Islandici</taxon>
    </lineage>
</organism>
<dbReference type="InterPro" id="IPR023213">
    <property type="entry name" value="CAT-like_dom_sf"/>
</dbReference>
<evidence type="ECO:0000313" key="5">
    <source>
        <dbReference type="Proteomes" id="UP000509510"/>
    </source>
</evidence>
<dbReference type="Gene3D" id="3.30.559.30">
    <property type="entry name" value="Nonribosomal peptide synthetase, condensation domain"/>
    <property type="match status" value="1"/>
</dbReference>
<name>A0A7H8QG91_TALRU</name>
<gene>
    <name evidence="4" type="ORF">TRUGW13939_00069</name>
</gene>
<dbReference type="Pfam" id="PF16911">
    <property type="entry name" value="PapA_C"/>
    <property type="match status" value="1"/>
</dbReference>
<dbReference type="OrthoDB" id="2548233at2759"/>
<dbReference type="Proteomes" id="UP000509510">
    <property type="component" value="Chromosome I"/>
</dbReference>
<dbReference type="GO" id="GO:0016746">
    <property type="term" value="F:acyltransferase activity"/>
    <property type="evidence" value="ECO:0007669"/>
    <property type="project" value="UniProtKB-KW"/>
</dbReference>
<sequence length="463" mass="52039">MSEDWNWTETRPGHWERHVDHIEDYFVTIADLTRPVGGDHFSTSFGAQIKFQPEKALGEIESALKQAWTALRFDLPQLASIVEDRRMIYESLPDDSTRQEWLSRTVVIDTSSNSSAELFPRLNQSPKQAMLYYLPKSSEVVIHTAHWRLDGYGATLLLSQLLQHVVELPTSTITFGSEPARLYPSHFVLLKAPENPPESSQKITDQSIFDYITHLPSIQIPSVTGPTPKLVPTTHRQEITINQQQTADLVASAKARGVSLTVVAHAAMIRATKAMNPDITLDESAKYACIVPVSIRDLLPTPYDGPAYAASVAMTGVPVGFTSTTFDKDMDRLQDLYHNELKHPSRIEGLRAFQNKMTESLKQPPVVDIPTPTHPTLNSLGLIERYLKPSYYGKDGDVKVDKFWVGTGVVDHTVWVYIWTWKEQLTISATYNTGMYDDHTIRDFLGRFSEVLTQKLIPTASTS</sequence>
<dbReference type="RefSeq" id="XP_035339177.1">
    <property type="nucleotide sequence ID" value="XM_035483284.1"/>
</dbReference>
<evidence type="ECO:0000259" key="3">
    <source>
        <dbReference type="Pfam" id="PF16911"/>
    </source>
</evidence>
<dbReference type="SUPFAM" id="SSF52777">
    <property type="entry name" value="CoA-dependent acyltransferases"/>
    <property type="match status" value="1"/>
</dbReference>
<keyword evidence="5" id="KW-1185">Reference proteome</keyword>
<evidence type="ECO:0000256" key="2">
    <source>
        <dbReference type="ARBA" id="ARBA00023315"/>
    </source>
</evidence>
<dbReference type="Gene3D" id="3.30.559.10">
    <property type="entry name" value="Chloramphenicol acetyltransferase-like domain"/>
    <property type="match status" value="1"/>
</dbReference>
<keyword evidence="2" id="KW-0012">Acyltransferase</keyword>
<feature type="domain" description="Phthiocerol/phthiodiolone dimycocerosyl transferase C-terminal" evidence="3">
    <location>
        <begin position="235"/>
        <end position="309"/>
    </location>
</feature>
<evidence type="ECO:0000256" key="1">
    <source>
        <dbReference type="ARBA" id="ARBA00022679"/>
    </source>
</evidence>
<dbReference type="KEGG" id="trg:TRUGW13939_00069"/>
<dbReference type="PANTHER" id="PTHR42034">
    <property type="entry name" value="CHROMOSOME 7, WHOLE GENOME SHOTGUN SEQUENCE-RELATED"/>
    <property type="match status" value="1"/>
</dbReference>